<gene>
    <name evidence="6" type="ORF">A0U92_05800</name>
</gene>
<dbReference type="EMBL" id="CP014692">
    <property type="protein sequence ID" value="AQS84367.1"/>
    <property type="molecule type" value="Genomic_DNA"/>
</dbReference>
<dbReference type="GO" id="GO:0006865">
    <property type="term" value="P:amino acid transport"/>
    <property type="evidence" value="ECO:0007669"/>
    <property type="project" value="UniProtKB-KW"/>
</dbReference>
<dbReference type="RefSeq" id="WP_077812408.1">
    <property type="nucleotide sequence ID" value="NZ_CP014692.1"/>
</dbReference>
<dbReference type="PANTHER" id="PTHR30483">
    <property type="entry name" value="LEUCINE-SPECIFIC-BINDING PROTEIN"/>
    <property type="match status" value="1"/>
</dbReference>
<evidence type="ECO:0000313" key="6">
    <source>
        <dbReference type="EMBL" id="AQS84367.1"/>
    </source>
</evidence>
<feature type="region of interest" description="Disordered" evidence="4">
    <location>
        <begin position="288"/>
        <end position="321"/>
    </location>
</feature>
<evidence type="ECO:0000259" key="5">
    <source>
        <dbReference type="Pfam" id="PF13458"/>
    </source>
</evidence>
<dbReference type="InterPro" id="IPR028081">
    <property type="entry name" value="Leu-bd"/>
</dbReference>
<keyword evidence="3" id="KW-0813">Transport</keyword>
<evidence type="ECO:0000256" key="4">
    <source>
        <dbReference type="SAM" id="MobiDB-lite"/>
    </source>
</evidence>
<evidence type="ECO:0000256" key="1">
    <source>
        <dbReference type="ARBA" id="ARBA00010062"/>
    </source>
</evidence>
<dbReference type="SUPFAM" id="SSF53822">
    <property type="entry name" value="Periplasmic binding protein-like I"/>
    <property type="match status" value="1"/>
</dbReference>
<dbReference type="OrthoDB" id="7210494at2"/>
<dbReference type="Proteomes" id="UP000188937">
    <property type="component" value="Chromosome"/>
</dbReference>
<feature type="compositionally biased region" description="Low complexity" evidence="4">
    <location>
        <begin position="288"/>
        <end position="297"/>
    </location>
</feature>
<dbReference type="STRING" id="435.A0U92_05800"/>
<feature type="compositionally biased region" description="Polar residues" evidence="4">
    <location>
        <begin position="304"/>
        <end position="315"/>
    </location>
</feature>
<proteinExistence type="inferred from homology"/>
<reference evidence="6 7" key="1">
    <citation type="submission" date="2016-03" db="EMBL/GenBank/DDBJ databases">
        <title>Acetic acid bacteria sequencing.</title>
        <authorList>
            <person name="Brandt J."/>
            <person name="Jakob F."/>
            <person name="Vogel R.F."/>
        </authorList>
    </citation>
    <scope>NUCLEOTIDE SEQUENCE [LARGE SCALE GENOMIC DNA]</scope>
    <source>
        <strain evidence="6 7">TMW2.1153</strain>
    </source>
</reference>
<sequence>MNRTCRFLSREAADTKTHGYGAAARAASRSDAPRSVLRHTSRNLARHLSGVALLALAACSSGVTSGPGGVAGGGTTASAPNVGVLLPLTGANGVLGNEMLAAAKLALSKQTEALPPPKLDIHDTAAAGGAPEAMQAAVTAGDGIILGPLTSVDTAAISPIAMRAGIPVLAFTSDLVQARPGVWVFGITPQQQVSRLVEAAKAEGRHQFAAFLPDTPLGHAMGDALIHSCREGSLADPQVVYHAGSPEAIRSGLATLSAYDTRVTAASGQATGPAPDLPEDLAAALSSASKASAKADAQSPGDPQATSPAQATGTTVPDAASPRLSLPPFDALLLADTGLALKNVLDALKANQIRTSDVRLMGPGLWAAFAGKLGTVAGAWYAAPDPAARTRFVQQFSIQNHRTPKPLADLAYDAGTLAQSVYSMTGGTGYPVDLLTQSRGFSGVDGAFTLTGEGQTLRKLGIFEIQSSGGARLLPASRSVAPVPVPGAS</sequence>
<evidence type="ECO:0000256" key="3">
    <source>
        <dbReference type="ARBA" id="ARBA00022970"/>
    </source>
</evidence>
<keyword evidence="2" id="KW-0732">Signal</keyword>
<dbReference type="KEGG" id="aace:A0U92_05800"/>
<organism evidence="6 7">
    <name type="scientific">Acetobacter aceti</name>
    <dbReference type="NCBI Taxonomy" id="435"/>
    <lineage>
        <taxon>Bacteria</taxon>
        <taxon>Pseudomonadati</taxon>
        <taxon>Pseudomonadota</taxon>
        <taxon>Alphaproteobacteria</taxon>
        <taxon>Acetobacterales</taxon>
        <taxon>Acetobacteraceae</taxon>
        <taxon>Acetobacter</taxon>
        <taxon>Acetobacter subgen. Acetobacter</taxon>
    </lineage>
</organism>
<dbReference type="AlphaFoldDB" id="A0A1U9KF55"/>
<comment type="similarity">
    <text evidence="1">Belongs to the leucine-binding protein family.</text>
</comment>
<dbReference type="InterPro" id="IPR051010">
    <property type="entry name" value="BCAA_transport"/>
</dbReference>
<evidence type="ECO:0000256" key="2">
    <source>
        <dbReference type="ARBA" id="ARBA00022729"/>
    </source>
</evidence>
<dbReference type="InterPro" id="IPR028082">
    <property type="entry name" value="Peripla_BP_I"/>
</dbReference>
<dbReference type="PANTHER" id="PTHR30483:SF6">
    <property type="entry name" value="PERIPLASMIC BINDING PROTEIN OF ABC TRANSPORTER FOR NATURAL AMINO ACIDS"/>
    <property type="match status" value="1"/>
</dbReference>
<keyword evidence="7" id="KW-1185">Reference proteome</keyword>
<accession>A0A1U9KF55</accession>
<feature type="domain" description="Leucine-binding protein" evidence="5">
    <location>
        <begin position="81"/>
        <end position="455"/>
    </location>
</feature>
<dbReference type="Gene3D" id="3.40.50.2300">
    <property type="match status" value="1"/>
</dbReference>
<name>A0A1U9KF55_ACEAC</name>
<keyword evidence="3" id="KW-0029">Amino-acid transport</keyword>
<protein>
    <recommendedName>
        <fullName evidence="5">Leucine-binding protein domain-containing protein</fullName>
    </recommendedName>
</protein>
<dbReference type="Pfam" id="PF13458">
    <property type="entry name" value="Peripla_BP_6"/>
    <property type="match status" value="1"/>
</dbReference>
<evidence type="ECO:0000313" key="7">
    <source>
        <dbReference type="Proteomes" id="UP000188937"/>
    </source>
</evidence>
<dbReference type="CDD" id="cd06339">
    <property type="entry name" value="PBP1_YraM_LppC_lipoprotein-like"/>
    <property type="match status" value="1"/>
</dbReference>